<name>A0A0D7BKE1_9AGAR</name>
<sequence>MDGAELARWTRFAGKGGIGKCTATADCVAENAEDLMFLKDDEITVLMQLPNPPDTYLGYCEGVVGRFQGAHVWFHAKLKRPIMAKRASSSA</sequence>
<feature type="domain" description="SH3" evidence="2">
    <location>
        <begin position="22"/>
        <end position="71"/>
    </location>
</feature>
<evidence type="ECO:0000259" key="2">
    <source>
        <dbReference type="Pfam" id="PF07653"/>
    </source>
</evidence>
<proteinExistence type="predicted"/>
<dbReference type="SUPFAM" id="SSF50044">
    <property type="entry name" value="SH3-domain"/>
    <property type="match status" value="1"/>
</dbReference>
<dbReference type="InterPro" id="IPR001452">
    <property type="entry name" value="SH3_domain"/>
</dbReference>
<dbReference type="AlphaFoldDB" id="A0A0D7BKE1"/>
<dbReference type="InterPro" id="IPR036028">
    <property type="entry name" value="SH3-like_dom_sf"/>
</dbReference>
<gene>
    <name evidence="3" type="ORF">CYLTODRAFT_321106</name>
</gene>
<keyword evidence="1" id="KW-0728">SH3 domain</keyword>
<evidence type="ECO:0000256" key="1">
    <source>
        <dbReference type="ARBA" id="ARBA00022443"/>
    </source>
</evidence>
<evidence type="ECO:0000313" key="4">
    <source>
        <dbReference type="Proteomes" id="UP000054007"/>
    </source>
</evidence>
<reference evidence="3 4" key="1">
    <citation type="journal article" date="2015" name="Fungal Genet. Biol.">
        <title>Evolution of novel wood decay mechanisms in Agaricales revealed by the genome sequences of Fistulina hepatica and Cylindrobasidium torrendii.</title>
        <authorList>
            <person name="Floudas D."/>
            <person name="Held B.W."/>
            <person name="Riley R."/>
            <person name="Nagy L.G."/>
            <person name="Koehler G."/>
            <person name="Ransdell A.S."/>
            <person name="Younus H."/>
            <person name="Chow J."/>
            <person name="Chiniquy J."/>
            <person name="Lipzen A."/>
            <person name="Tritt A."/>
            <person name="Sun H."/>
            <person name="Haridas S."/>
            <person name="LaButti K."/>
            <person name="Ohm R.A."/>
            <person name="Kues U."/>
            <person name="Blanchette R.A."/>
            <person name="Grigoriev I.V."/>
            <person name="Minto R.E."/>
            <person name="Hibbett D.S."/>
        </authorList>
    </citation>
    <scope>NUCLEOTIDE SEQUENCE [LARGE SCALE GENOMIC DNA]</scope>
    <source>
        <strain evidence="3 4">FP15055 ss-10</strain>
    </source>
</reference>
<dbReference type="Proteomes" id="UP000054007">
    <property type="component" value="Unassembled WGS sequence"/>
</dbReference>
<dbReference type="EMBL" id="KN880473">
    <property type="protein sequence ID" value="KIY70086.1"/>
    <property type="molecule type" value="Genomic_DNA"/>
</dbReference>
<dbReference type="OrthoDB" id="159449at2759"/>
<dbReference type="Pfam" id="PF07653">
    <property type="entry name" value="SH3_2"/>
    <property type="match status" value="1"/>
</dbReference>
<dbReference type="Gene3D" id="2.30.30.40">
    <property type="entry name" value="SH3 Domains"/>
    <property type="match status" value="1"/>
</dbReference>
<evidence type="ECO:0000313" key="3">
    <source>
        <dbReference type="EMBL" id="KIY70086.1"/>
    </source>
</evidence>
<accession>A0A0D7BKE1</accession>
<keyword evidence="4" id="KW-1185">Reference proteome</keyword>
<protein>
    <recommendedName>
        <fullName evidence="2">SH3 domain-containing protein</fullName>
    </recommendedName>
</protein>
<organism evidence="3 4">
    <name type="scientific">Cylindrobasidium torrendii FP15055 ss-10</name>
    <dbReference type="NCBI Taxonomy" id="1314674"/>
    <lineage>
        <taxon>Eukaryota</taxon>
        <taxon>Fungi</taxon>
        <taxon>Dikarya</taxon>
        <taxon>Basidiomycota</taxon>
        <taxon>Agaricomycotina</taxon>
        <taxon>Agaricomycetes</taxon>
        <taxon>Agaricomycetidae</taxon>
        <taxon>Agaricales</taxon>
        <taxon>Marasmiineae</taxon>
        <taxon>Physalacriaceae</taxon>
        <taxon>Cylindrobasidium</taxon>
    </lineage>
</organism>
<feature type="non-terminal residue" evidence="3">
    <location>
        <position position="91"/>
    </location>
</feature>